<protein>
    <submittedName>
        <fullName evidence="1">Uncharacterized protein</fullName>
    </submittedName>
</protein>
<name>A0A345AQF8_9CAUD</name>
<proteinExistence type="predicted"/>
<evidence type="ECO:0000313" key="2">
    <source>
        <dbReference type="Proteomes" id="UP000255872"/>
    </source>
</evidence>
<organism evidence="1 2">
    <name type="scientific">Escherichia phage Vec13</name>
    <dbReference type="NCBI Taxonomy" id="2783859"/>
    <lineage>
        <taxon>Viruses</taxon>
        <taxon>Duplodnaviria</taxon>
        <taxon>Heunggongvirae</taxon>
        <taxon>Uroviricota</taxon>
        <taxon>Caudoviricetes</taxon>
        <taxon>Autographivirales</taxon>
        <taxon>Autotranscriptaviridae</taxon>
        <taxon>Studiervirinae</taxon>
        <taxon>Kayfunavirus</taxon>
        <taxon>Kayfunavirus Vec13</taxon>
    </lineage>
</organism>
<sequence>MKKQTFTRQEVIDLMRSAWWSGHETSRYCPNLSGSCASDIRELLTPDAEEEKD</sequence>
<accession>A0A345AQF8</accession>
<dbReference type="EMBL" id="MH400309">
    <property type="protein sequence ID" value="AXF38909.1"/>
    <property type="molecule type" value="Genomic_DNA"/>
</dbReference>
<evidence type="ECO:0000313" key="1">
    <source>
        <dbReference type="EMBL" id="AXF38909.1"/>
    </source>
</evidence>
<gene>
    <name evidence="1" type="ORF">vec13_27</name>
</gene>
<reference evidence="1 2" key="1">
    <citation type="submission" date="2018-05" db="EMBL/GenBank/DDBJ databases">
        <title>Complete genome sequence of Escherichia coli bacteriophage Vec13.</title>
        <authorList>
            <person name="Volozhantsev N."/>
            <person name="Kislichkina A."/>
            <person name="Denisenko E."/>
            <person name="Verevkin V."/>
            <person name="Myakinina V."/>
            <person name="Krasilnikova V."/>
        </authorList>
    </citation>
    <scope>NUCLEOTIDE SEQUENCE [LARGE SCALE GENOMIC DNA]</scope>
</reference>
<keyword evidence="2" id="KW-1185">Reference proteome</keyword>
<dbReference type="Proteomes" id="UP000255872">
    <property type="component" value="Segment"/>
</dbReference>